<organism evidence="2 3">
    <name type="scientific">Aquipseudomonas alcaligenes</name>
    <name type="common">Pseudomonas alcaligenes</name>
    <dbReference type="NCBI Taxonomy" id="43263"/>
    <lineage>
        <taxon>Bacteria</taxon>
        <taxon>Pseudomonadati</taxon>
        <taxon>Pseudomonadota</taxon>
        <taxon>Gammaproteobacteria</taxon>
        <taxon>Pseudomonadales</taxon>
        <taxon>Pseudomonadaceae</taxon>
        <taxon>Aquipseudomonas</taxon>
    </lineage>
</organism>
<keyword evidence="1" id="KW-1133">Transmembrane helix</keyword>
<feature type="transmembrane region" description="Helical" evidence="1">
    <location>
        <begin position="80"/>
        <end position="98"/>
    </location>
</feature>
<reference evidence="2 3" key="1">
    <citation type="submission" date="2017-01" db="EMBL/GenBank/DDBJ databases">
        <authorList>
            <person name="Mah S.A."/>
            <person name="Swanson W.J."/>
            <person name="Moy G.W."/>
            <person name="Vacquier V.D."/>
        </authorList>
    </citation>
    <scope>NUCLEOTIDE SEQUENCE [LARGE SCALE GENOMIC DNA]</scope>
    <source>
        <strain evidence="2 3">RU36E</strain>
    </source>
</reference>
<evidence type="ECO:0008006" key="4">
    <source>
        <dbReference type="Google" id="ProtNLM"/>
    </source>
</evidence>
<keyword evidence="1" id="KW-0472">Membrane</keyword>
<evidence type="ECO:0000313" key="3">
    <source>
        <dbReference type="Proteomes" id="UP000185841"/>
    </source>
</evidence>
<evidence type="ECO:0000256" key="1">
    <source>
        <dbReference type="SAM" id="Phobius"/>
    </source>
</evidence>
<feature type="transmembrane region" description="Helical" evidence="1">
    <location>
        <begin position="149"/>
        <end position="166"/>
    </location>
</feature>
<proteinExistence type="predicted"/>
<dbReference type="AlphaFoldDB" id="A0A1N6SL75"/>
<dbReference type="RefSeq" id="WP_076426424.1">
    <property type="nucleotide sequence ID" value="NZ_FTMP01000004.1"/>
</dbReference>
<dbReference type="Proteomes" id="UP000185841">
    <property type="component" value="Unassembled WGS sequence"/>
</dbReference>
<protein>
    <recommendedName>
        <fullName evidence="4">DUF998 domain-containing protein</fullName>
    </recommendedName>
</protein>
<accession>A0A1N6SL75</accession>
<gene>
    <name evidence="2" type="ORF">SAMN05878282_1044</name>
</gene>
<evidence type="ECO:0000313" key="2">
    <source>
        <dbReference type="EMBL" id="SIQ41696.1"/>
    </source>
</evidence>
<feature type="transmembrane region" description="Helical" evidence="1">
    <location>
        <begin position="110"/>
        <end position="129"/>
    </location>
</feature>
<sequence>MFALLAGLLYGLTAAAWLLFWHRAMAAPVLLRRYPLLRAPWIGGTAVQVAAALLAIQHGAAPGGEFEAVLFDVLHSRADLVLSASASILVVATVVYGVNQQTPPRPFMRLMSFALVALLGFMLPVIWIPPQHEEWMRLLRHLQTASFNWGLFLMCAGLLILLEDLIQHSAADD</sequence>
<keyword evidence="1" id="KW-0812">Transmembrane</keyword>
<name>A0A1N6SL75_AQUAC</name>
<dbReference type="EMBL" id="FTMP01000004">
    <property type="protein sequence ID" value="SIQ41696.1"/>
    <property type="molecule type" value="Genomic_DNA"/>
</dbReference>